<evidence type="ECO:0000256" key="1">
    <source>
        <dbReference type="SAM" id="MobiDB-lite"/>
    </source>
</evidence>
<name>A0A1C1C7S0_9EURO</name>
<dbReference type="VEuPathDB" id="FungiDB:G647_07191"/>
<gene>
    <name evidence="2" type="ORF">CLCR_06453</name>
</gene>
<dbReference type="AlphaFoldDB" id="A0A1C1C7S0"/>
<evidence type="ECO:0000313" key="2">
    <source>
        <dbReference type="EMBL" id="OCT44509.1"/>
    </source>
</evidence>
<proteinExistence type="predicted"/>
<keyword evidence="3" id="KW-1185">Reference proteome</keyword>
<dbReference type="VEuPathDB" id="FungiDB:CLCR_06453"/>
<protein>
    <submittedName>
        <fullName evidence="2">Uncharacterized protein</fullName>
    </submittedName>
</protein>
<dbReference type="Proteomes" id="UP000094526">
    <property type="component" value="Unassembled WGS sequence"/>
</dbReference>
<evidence type="ECO:0000313" key="3">
    <source>
        <dbReference type="Proteomes" id="UP000094526"/>
    </source>
</evidence>
<dbReference type="eggNOG" id="ENOG502SBW5">
    <property type="taxonomic scope" value="Eukaryota"/>
</dbReference>
<comment type="caution">
    <text evidence="2">The sequence shown here is derived from an EMBL/GenBank/DDBJ whole genome shotgun (WGS) entry which is preliminary data.</text>
</comment>
<dbReference type="EMBL" id="LGRB01000020">
    <property type="protein sequence ID" value="OCT44509.1"/>
    <property type="molecule type" value="Genomic_DNA"/>
</dbReference>
<reference evidence="3" key="1">
    <citation type="submission" date="2015-07" db="EMBL/GenBank/DDBJ databases">
        <authorList>
            <person name="Teixeira M.M."/>
            <person name="Souza R.C."/>
            <person name="Almeida L.G."/>
            <person name="Vicente V.A."/>
            <person name="de Hoog S."/>
            <person name="Bocca A.L."/>
            <person name="de Almeida S.R."/>
            <person name="Vasconcelos A.T."/>
            <person name="Felipe M.S."/>
        </authorList>
    </citation>
    <scope>NUCLEOTIDE SEQUENCE [LARGE SCALE GENOMIC DNA]</scope>
    <source>
        <strain evidence="3">KSF</strain>
    </source>
</reference>
<sequence>MKLVSIANFPVARRGLLRQALGQARLASTTTKSEQSEPGVEPQDPSNSAKKKEAMDKLKKTHKSMAELDEEMKLAMESMSGEGGEYGLELEGGKPVAMKRSVKDNMFRYI</sequence>
<accession>A0A1C1C7S0</accession>
<organism evidence="2 3">
    <name type="scientific">Cladophialophora carrionii</name>
    <dbReference type="NCBI Taxonomy" id="86049"/>
    <lineage>
        <taxon>Eukaryota</taxon>
        <taxon>Fungi</taxon>
        <taxon>Dikarya</taxon>
        <taxon>Ascomycota</taxon>
        <taxon>Pezizomycotina</taxon>
        <taxon>Eurotiomycetes</taxon>
        <taxon>Chaetothyriomycetidae</taxon>
        <taxon>Chaetothyriales</taxon>
        <taxon>Herpotrichiellaceae</taxon>
        <taxon>Cladophialophora</taxon>
    </lineage>
</organism>
<feature type="region of interest" description="Disordered" evidence="1">
    <location>
        <begin position="25"/>
        <end position="67"/>
    </location>
</feature>